<keyword evidence="1" id="KW-0812">Transmembrane</keyword>
<keyword evidence="3" id="KW-1185">Reference proteome</keyword>
<dbReference type="RefSeq" id="WP_144229611.1">
    <property type="nucleotide sequence ID" value="NZ_CBCRVV010000020.1"/>
</dbReference>
<dbReference type="EMBL" id="VMBG01000001">
    <property type="protein sequence ID" value="TSJ79254.1"/>
    <property type="molecule type" value="Genomic_DNA"/>
</dbReference>
<evidence type="ECO:0000313" key="2">
    <source>
        <dbReference type="EMBL" id="TSJ79254.1"/>
    </source>
</evidence>
<comment type="caution">
    <text evidence="2">The sequence shown here is derived from an EMBL/GenBank/DDBJ whole genome shotgun (WGS) entry which is preliminary data.</text>
</comment>
<gene>
    <name evidence="2" type="ORF">FPL22_08165</name>
</gene>
<feature type="transmembrane region" description="Helical" evidence="1">
    <location>
        <begin position="113"/>
        <end position="141"/>
    </location>
</feature>
<protein>
    <submittedName>
        <fullName evidence="2">Uncharacterized protein</fullName>
    </submittedName>
</protein>
<feature type="transmembrane region" description="Helical" evidence="1">
    <location>
        <begin position="61"/>
        <end position="82"/>
    </location>
</feature>
<reference evidence="2 3" key="1">
    <citation type="submission" date="2019-07" db="EMBL/GenBank/DDBJ databases">
        <title>Description of 53C-WASEF.</title>
        <authorList>
            <person name="Pitt A."/>
            <person name="Hahn M.W."/>
        </authorList>
    </citation>
    <scope>NUCLEOTIDE SEQUENCE [LARGE SCALE GENOMIC DNA]</scope>
    <source>
        <strain evidence="2 3">53C-WASEF</strain>
    </source>
</reference>
<evidence type="ECO:0000256" key="1">
    <source>
        <dbReference type="SAM" id="Phobius"/>
    </source>
</evidence>
<feature type="transmembrane region" description="Helical" evidence="1">
    <location>
        <begin position="170"/>
        <end position="191"/>
    </location>
</feature>
<accession>A0A556QRI4</accession>
<dbReference type="AlphaFoldDB" id="A0A556QRI4"/>
<name>A0A556QRI4_9BACT</name>
<evidence type="ECO:0000313" key="3">
    <source>
        <dbReference type="Proteomes" id="UP000315648"/>
    </source>
</evidence>
<feature type="transmembrane region" description="Helical" evidence="1">
    <location>
        <begin position="88"/>
        <end position="106"/>
    </location>
</feature>
<proteinExistence type="predicted"/>
<organism evidence="2 3">
    <name type="scientific">Rariglobus hedericola</name>
    <dbReference type="NCBI Taxonomy" id="2597822"/>
    <lineage>
        <taxon>Bacteria</taxon>
        <taxon>Pseudomonadati</taxon>
        <taxon>Verrucomicrobiota</taxon>
        <taxon>Opitutia</taxon>
        <taxon>Opitutales</taxon>
        <taxon>Opitutaceae</taxon>
        <taxon>Rariglobus</taxon>
    </lineage>
</organism>
<dbReference type="Proteomes" id="UP000315648">
    <property type="component" value="Unassembled WGS sequence"/>
</dbReference>
<keyword evidence="1" id="KW-0472">Membrane</keyword>
<sequence length="195" mass="20906">MSKANSTTKKATGVRGTNSRHEGTILATGQLYYFMAAGLVLAALTGVIVKPWHGAFTWPHTLWAAGVFAGLGALYAVVGYGFRTLAPWSRYAVGALALICIASMITRPEGQPALIVSIALIKIFALPVGLLITLYGVYLAYCPQGKQILSKNYQQVVADTPKVKFGFSKIFLVVAILLASVQAVRVLMIFINRAT</sequence>
<keyword evidence="1" id="KW-1133">Transmembrane helix</keyword>
<feature type="transmembrane region" description="Helical" evidence="1">
    <location>
        <begin position="31"/>
        <end position="49"/>
    </location>
</feature>